<evidence type="ECO:0000256" key="8">
    <source>
        <dbReference type="ARBA" id="ARBA00022989"/>
    </source>
</evidence>
<evidence type="ECO:0000256" key="10">
    <source>
        <dbReference type="ARBA" id="ARBA00023180"/>
    </source>
</evidence>
<dbReference type="InterPro" id="IPR046956">
    <property type="entry name" value="RLP23-like"/>
</dbReference>
<dbReference type="InterPro" id="IPR003591">
    <property type="entry name" value="Leu-rich_rpt_typical-subtyp"/>
</dbReference>
<keyword evidence="7" id="KW-0677">Repeat</keyword>
<dbReference type="Pfam" id="PF00560">
    <property type="entry name" value="LRR_1"/>
    <property type="match status" value="6"/>
</dbReference>
<keyword evidence="10" id="KW-0325">Glycoprotein</keyword>
<comment type="similarity">
    <text evidence="2">Belongs to the RLP family.</text>
</comment>
<dbReference type="EMBL" id="BSYO01000006">
    <property type="protein sequence ID" value="GMH05799.1"/>
    <property type="molecule type" value="Genomic_DNA"/>
</dbReference>
<keyword evidence="3" id="KW-1003">Cell membrane</keyword>
<feature type="transmembrane region" description="Helical" evidence="11">
    <location>
        <begin position="850"/>
        <end position="872"/>
    </location>
</feature>
<dbReference type="Pfam" id="PF23598">
    <property type="entry name" value="LRR_14"/>
    <property type="match status" value="1"/>
</dbReference>
<dbReference type="Pfam" id="PF13855">
    <property type="entry name" value="LRR_8"/>
    <property type="match status" value="2"/>
</dbReference>
<dbReference type="Gene3D" id="3.80.10.10">
    <property type="entry name" value="Ribonuclease Inhibitor"/>
    <property type="match status" value="4"/>
</dbReference>
<proteinExistence type="inferred from homology"/>
<evidence type="ECO:0000313" key="16">
    <source>
        <dbReference type="Proteomes" id="UP001279734"/>
    </source>
</evidence>
<feature type="chain" id="PRO_5041979410" description="Receptor-like protein 12" evidence="12">
    <location>
        <begin position="25"/>
        <end position="904"/>
    </location>
</feature>
<dbReference type="PROSITE" id="PS51450">
    <property type="entry name" value="LRR"/>
    <property type="match status" value="1"/>
</dbReference>
<dbReference type="InterPro" id="IPR055414">
    <property type="entry name" value="LRR_R13L4/SHOC2-like"/>
</dbReference>
<feature type="domain" description="Disease resistance R13L4/SHOC-2-like LRR" evidence="14">
    <location>
        <begin position="95"/>
        <end position="241"/>
    </location>
</feature>
<keyword evidence="16" id="KW-1185">Reference proteome</keyword>
<evidence type="ECO:0000256" key="7">
    <source>
        <dbReference type="ARBA" id="ARBA00022737"/>
    </source>
</evidence>
<evidence type="ECO:0000259" key="14">
    <source>
        <dbReference type="Pfam" id="PF23598"/>
    </source>
</evidence>
<dbReference type="Pfam" id="PF08263">
    <property type="entry name" value="LRRNT_2"/>
    <property type="match status" value="1"/>
</dbReference>
<evidence type="ECO:0000256" key="5">
    <source>
        <dbReference type="ARBA" id="ARBA00022692"/>
    </source>
</evidence>
<dbReference type="InterPro" id="IPR032675">
    <property type="entry name" value="LRR_dom_sf"/>
</dbReference>
<evidence type="ECO:0000256" key="2">
    <source>
        <dbReference type="ARBA" id="ARBA00009592"/>
    </source>
</evidence>
<comment type="subcellular location">
    <subcellularLocation>
        <location evidence="1">Cell membrane</location>
        <topology evidence="1">Single-pass type I membrane protein</topology>
    </subcellularLocation>
</comment>
<dbReference type="SMART" id="SM00369">
    <property type="entry name" value="LRR_TYP"/>
    <property type="match status" value="8"/>
</dbReference>
<dbReference type="PANTHER" id="PTHR48061">
    <property type="entry name" value="LEUCINE-RICH REPEAT RECEPTOR PROTEIN KINASE EMS1-LIKE-RELATED"/>
    <property type="match status" value="1"/>
</dbReference>
<gene>
    <name evidence="15" type="ORF">Nepgr_007639</name>
</gene>
<evidence type="ECO:0008006" key="17">
    <source>
        <dbReference type="Google" id="ProtNLM"/>
    </source>
</evidence>
<keyword evidence="9 11" id="KW-0472">Membrane</keyword>
<evidence type="ECO:0000256" key="12">
    <source>
        <dbReference type="SAM" id="SignalP"/>
    </source>
</evidence>
<evidence type="ECO:0000313" key="15">
    <source>
        <dbReference type="EMBL" id="GMH05799.1"/>
    </source>
</evidence>
<dbReference type="PANTHER" id="PTHR48061:SF46">
    <property type="entry name" value="LEUCINE-RICH REPEAT-CONTAINING N-TERMINAL PLANT-TYPE DOMAIN-CONTAINING PROTEIN"/>
    <property type="match status" value="1"/>
</dbReference>
<evidence type="ECO:0000256" key="11">
    <source>
        <dbReference type="SAM" id="Phobius"/>
    </source>
</evidence>
<keyword evidence="8 11" id="KW-1133">Transmembrane helix</keyword>
<evidence type="ECO:0000256" key="3">
    <source>
        <dbReference type="ARBA" id="ARBA00022475"/>
    </source>
</evidence>
<accession>A0AAD3S7M6</accession>
<dbReference type="SUPFAM" id="SSF52058">
    <property type="entry name" value="L domain-like"/>
    <property type="match status" value="1"/>
</dbReference>
<comment type="caution">
    <text evidence="15">The sequence shown here is derived from an EMBL/GenBank/DDBJ whole genome shotgun (WGS) entry which is preliminary data.</text>
</comment>
<evidence type="ECO:0000256" key="4">
    <source>
        <dbReference type="ARBA" id="ARBA00022614"/>
    </source>
</evidence>
<feature type="signal peptide" evidence="12">
    <location>
        <begin position="1"/>
        <end position="24"/>
    </location>
</feature>
<reference evidence="15" key="1">
    <citation type="submission" date="2023-05" db="EMBL/GenBank/DDBJ databases">
        <title>Nepenthes gracilis genome sequencing.</title>
        <authorList>
            <person name="Fukushima K."/>
        </authorList>
    </citation>
    <scope>NUCLEOTIDE SEQUENCE</scope>
    <source>
        <strain evidence="15">SING2019-196</strain>
    </source>
</reference>
<keyword evidence="4" id="KW-0433">Leucine-rich repeat</keyword>
<organism evidence="15 16">
    <name type="scientific">Nepenthes gracilis</name>
    <name type="common">Slender pitcher plant</name>
    <dbReference type="NCBI Taxonomy" id="150966"/>
    <lineage>
        <taxon>Eukaryota</taxon>
        <taxon>Viridiplantae</taxon>
        <taxon>Streptophyta</taxon>
        <taxon>Embryophyta</taxon>
        <taxon>Tracheophyta</taxon>
        <taxon>Spermatophyta</taxon>
        <taxon>Magnoliopsida</taxon>
        <taxon>eudicotyledons</taxon>
        <taxon>Gunneridae</taxon>
        <taxon>Pentapetalae</taxon>
        <taxon>Caryophyllales</taxon>
        <taxon>Nepenthaceae</taxon>
        <taxon>Nepenthes</taxon>
    </lineage>
</organism>
<dbReference type="InterPro" id="IPR001611">
    <property type="entry name" value="Leu-rich_rpt"/>
</dbReference>
<protein>
    <recommendedName>
        <fullName evidence="17">Receptor-like protein 12</fullName>
    </recommendedName>
</protein>
<evidence type="ECO:0000256" key="9">
    <source>
        <dbReference type="ARBA" id="ARBA00023136"/>
    </source>
</evidence>
<name>A0AAD3S7M6_NEPGR</name>
<evidence type="ECO:0000256" key="6">
    <source>
        <dbReference type="ARBA" id="ARBA00022729"/>
    </source>
</evidence>
<dbReference type="AlphaFoldDB" id="A0AAD3S7M6"/>
<dbReference type="SUPFAM" id="SSF52047">
    <property type="entry name" value="RNI-like"/>
    <property type="match status" value="2"/>
</dbReference>
<sequence length="904" mass="101094">MACICKLLLVCLLFFLLHFPVISSSFLSNFSSNLCDKVEATALLQFKNSFLIDPTISKDIDCCQWDGVTCDPLAGHVIGLDLSCSQLIGPMISNNSIFLLHHLQSLNLGFNNFNSNIPRELGQLSHLEYLNLYDSGFFGHVPSEMAQLSQLRSLDLSSNHIIAMPNFGEIIANLTELRELHLYGVAINSIIPQSLTNLSYLTSLQLSNCSLQGKFPNDIIQLPHLQVLDVSSNEQSLCQFHNNLPTGAVPLRYWISRVAPFLGDYLISFLTQISRLLIQFFGDNSLSGMLPSWLFNLPLLELLYLRGNQFSGELNHINSNNNSLGTIDLSYNNISGSIPNAIFGLMSLSILVLGSNNLSGTVELDRFSKLKSLNDLDLSANNLSVTTINENANFTITWPQLEVLKLSFCNIIEFPSFLRSQENLSELDLSNNNIHGEVPKWLQDMGKESMNYLDLSQNSITGGLEDLRSWPSLRYVNLHSNRLQGPMPILPLFVEFFKASNNRLAREIPLSICDLTILRVLDLSHNRLSGEMPQCMGNFIFTLLLLNLGSNNLHGSIPWTFGINSVLTTLVLNGNQLEGRLPRSLVNCTQLKLLDLGNNKLNDTFPDWLGALPGLMILILHSNNFHGRVRTTKEEQQPFPKLQILDLSDNSFRGIFPSRLLNGFKAMMKDDGKNDALQYIDEKLFNNFECMSTESIVLTFKGVARELSRVLTTLVDIDLSGNKFRGAIPYSIGKLVLVRYLNLSHNNFIGSIPPSLGNLNVIESLDLSSNQLTGQIPRELVNLHFLVNFSVADNKLDGAIPHGEQFDLFENSSYLGNIGLCGYPLSKKCYLPLQPQSVENNPQSADFDEWKIILIGYGCGLIIGLVAGYYIFHARTPLWLLNLLRQKKFAIARASNKWQRQQEG</sequence>
<keyword evidence="5 11" id="KW-0812">Transmembrane</keyword>
<evidence type="ECO:0000259" key="13">
    <source>
        <dbReference type="Pfam" id="PF08263"/>
    </source>
</evidence>
<evidence type="ECO:0000256" key="1">
    <source>
        <dbReference type="ARBA" id="ARBA00004251"/>
    </source>
</evidence>
<dbReference type="Proteomes" id="UP001279734">
    <property type="component" value="Unassembled WGS sequence"/>
</dbReference>
<feature type="domain" description="Leucine-rich repeat-containing N-terminal plant-type" evidence="13">
    <location>
        <begin position="39"/>
        <end position="71"/>
    </location>
</feature>
<dbReference type="FunFam" id="3.80.10.10:FF:000213">
    <property type="entry name" value="Tyrosine-sulfated glycopeptide receptor 1"/>
    <property type="match status" value="1"/>
</dbReference>
<dbReference type="GO" id="GO:0005886">
    <property type="term" value="C:plasma membrane"/>
    <property type="evidence" value="ECO:0007669"/>
    <property type="project" value="UniProtKB-SubCell"/>
</dbReference>
<dbReference type="PRINTS" id="PR00019">
    <property type="entry name" value="LEURICHRPT"/>
</dbReference>
<keyword evidence="6 12" id="KW-0732">Signal</keyword>
<dbReference type="InterPro" id="IPR013210">
    <property type="entry name" value="LRR_N_plant-typ"/>
</dbReference>